<evidence type="ECO:0000256" key="4">
    <source>
        <dbReference type="ARBA" id="ARBA00023065"/>
    </source>
</evidence>
<evidence type="ECO:0000256" key="5">
    <source>
        <dbReference type="PIRNR" id="PIRNR032184"/>
    </source>
</evidence>
<proteinExistence type="inferred from homology"/>
<keyword evidence="3 5" id="KW-0375">Hydrogen ion transport</keyword>
<keyword evidence="8" id="KW-1185">Reference proteome</keyword>
<dbReference type="Gene3D" id="1.25.40.150">
    <property type="entry name" value="V-type ATPase, subunit H, C-terminal domain"/>
    <property type="match status" value="1"/>
</dbReference>
<dbReference type="InterPro" id="IPR011989">
    <property type="entry name" value="ARM-like"/>
</dbReference>
<comment type="similarity">
    <text evidence="1 5">Belongs to the V-ATPase H subunit family.</text>
</comment>
<dbReference type="Pfam" id="PF03224">
    <property type="entry name" value="V-ATPase_H_N"/>
    <property type="match status" value="1"/>
</dbReference>
<evidence type="ECO:0000256" key="2">
    <source>
        <dbReference type="ARBA" id="ARBA00022448"/>
    </source>
</evidence>
<dbReference type="InterPro" id="IPR011987">
    <property type="entry name" value="ATPase_V1-cplx_hsu_C"/>
</dbReference>
<dbReference type="PANTHER" id="PTHR10698">
    <property type="entry name" value="V-TYPE PROTON ATPASE SUBUNIT H"/>
    <property type="match status" value="1"/>
</dbReference>
<evidence type="ECO:0000313" key="8">
    <source>
        <dbReference type="Proteomes" id="UP000051952"/>
    </source>
</evidence>
<keyword evidence="2 5" id="KW-0813">Transport</keyword>
<evidence type="ECO:0000256" key="3">
    <source>
        <dbReference type="ARBA" id="ARBA00022781"/>
    </source>
</evidence>
<organism evidence="7 8">
    <name type="scientific">Bodo saltans</name>
    <name type="common">Flagellated protozoan</name>
    <dbReference type="NCBI Taxonomy" id="75058"/>
    <lineage>
        <taxon>Eukaryota</taxon>
        <taxon>Discoba</taxon>
        <taxon>Euglenozoa</taxon>
        <taxon>Kinetoplastea</taxon>
        <taxon>Metakinetoplastina</taxon>
        <taxon>Eubodonida</taxon>
        <taxon>Bodonidae</taxon>
        <taxon>Bodo</taxon>
    </lineage>
</organism>
<dbReference type="InterPro" id="IPR016024">
    <property type="entry name" value="ARM-type_fold"/>
</dbReference>
<reference evidence="8" key="1">
    <citation type="submission" date="2015-09" db="EMBL/GenBank/DDBJ databases">
        <authorList>
            <consortium name="Pathogen Informatics"/>
        </authorList>
    </citation>
    <scope>NUCLEOTIDE SEQUENCE [LARGE SCALE GENOMIC DNA]</scope>
    <source>
        <strain evidence="8">Lake Konstanz</strain>
    </source>
</reference>
<evidence type="ECO:0000259" key="6">
    <source>
        <dbReference type="Pfam" id="PF11698"/>
    </source>
</evidence>
<dbReference type="OMA" id="RERMIPQ"/>
<dbReference type="VEuPathDB" id="TriTrypDB:BSAL_32125"/>
<dbReference type="Gene3D" id="1.25.10.10">
    <property type="entry name" value="Leucine-rich Repeat Variant"/>
    <property type="match status" value="1"/>
</dbReference>
<protein>
    <recommendedName>
        <fullName evidence="5">V-type proton ATPase subunit H</fullName>
    </recommendedName>
</protein>
<evidence type="ECO:0000313" key="7">
    <source>
        <dbReference type="EMBL" id="CUG91445.1"/>
    </source>
</evidence>
<dbReference type="OrthoDB" id="10263554at2759"/>
<dbReference type="EMBL" id="CYKH01001926">
    <property type="protein sequence ID" value="CUG91445.1"/>
    <property type="molecule type" value="Genomic_DNA"/>
</dbReference>
<dbReference type="Proteomes" id="UP000051952">
    <property type="component" value="Unassembled WGS sequence"/>
</dbReference>
<dbReference type="PANTHER" id="PTHR10698:SF0">
    <property type="entry name" value="V-TYPE PROTON ATPASE SUBUNIT H"/>
    <property type="match status" value="1"/>
</dbReference>
<dbReference type="GO" id="GO:0046961">
    <property type="term" value="F:proton-transporting ATPase activity, rotational mechanism"/>
    <property type="evidence" value="ECO:0007669"/>
    <property type="project" value="UniProtKB-UniRule"/>
</dbReference>
<dbReference type="SUPFAM" id="SSF48371">
    <property type="entry name" value="ARM repeat"/>
    <property type="match status" value="1"/>
</dbReference>
<evidence type="ECO:0000256" key="1">
    <source>
        <dbReference type="ARBA" id="ARBA00008613"/>
    </source>
</evidence>
<feature type="domain" description="ATPase V1 complex subunit H C-terminal" evidence="6">
    <location>
        <begin position="344"/>
        <end position="463"/>
    </location>
</feature>
<dbReference type="InterPro" id="IPR004908">
    <property type="entry name" value="ATPase_V1-cplx_hsu"/>
</dbReference>
<name>A0A0S4JQ71_BODSA</name>
<comment type="function">
    <text evidence="5">Subunit of the V1 complex of vacuolar(H+)-ATPase (V-ATPase), a multisubunit enzyme composed of a peripheral complex (V1) that hydrolyzes ATP and a membrane integral complex (V0) that translocates protons. V-ATPase is responsible for acidifying and maintaining the pH of intracellular compartments.</text>
</comment>
<comment type="subunit">
    <text evidence="5">V-ATPase is a heteromultimeric enzyme made up of two complexes: the ATP-hydrolytic V1 complex and the proton translocation V0 complex.</text>
</comment>
<dbReference type="GO" id="GO:0000221">
    <property type="term" value="C:vacuolar proton-transporting V-type ATPase, V1 domain"/>
    <property type="evidence" value="ECO:0007669"/>
    <property type="project" value="UniProtKB-UniRule"/>
</dbReference>
<keyword evidence="4 5" id="KW-0406">Ion transport</keyword>
<gene>
    <name evidence="7" type="ORF">BSAL_32125</name>
</gene>
<dbReference type="PIRSF" id="PIRSF032184">
    <property type="entry name" value="ATPase_V1_H"/>
    <property type="match status" value="1"/>
</dbReference>
<dbReference type="InterPro" id="IPR038497">
    <property type="entry name" value="ATPase_V1-cplx_hsu_C_sf"/>
</dbReference>
<accession>A0A0S4JQ71</accession>
<sequence>MDSASTIRLVRELRIVDEATIKTLDQLFAGNLNDDLVDSLVTGREAPIALALYKVVQASSAGVRSFVLRFLANLCQACRTFAKEFTVEDAVEKFGSEPAAVFLDIAVQNAENVAVTSAALHLSANVIRSASGSIARYESTIQRFFGHVQTVLNVAELNANTIEYPIHACSQLVRRKAIRPYFLNSGIVEHIPRILTEACATDNSAVIQLSYETLLICWLLSFEFPCIVALHKVKIIPTIHRVLQRLQKEKCIRVALLTLRNFAEAQLKYYNLRHGTIDLGFAESVQLHVLGEINGGKGPNFFADMIGVGLVKTLWQLARRKFGDDDIAKEIEEMTTLLDQNLEQMSSFTEYKGEVQSGVLEWSPVHTSTKFWRENANKFEENNYEVLSSLRDLVVTSHNDLTLAVACYDIGELVRHHPSGRALLQLPQLANAKEKIMHLMSHKNSEVAKNALLAVQKIMVQRWEFIK</sequence>
<dbReference type="AlphaFoldDB" id="A0A0S4JQ71"/>
<dbReference type="Pfam" id="PF11698">
    <property type="entry name" value="V-ATPase_H_C"/>
    <property type="match status" value="1"/>
</dbReference>